<dbReference type="Gene3D" id="3.90.230.10">
    <property type="entry name" value="Creatinase/methionine aminopeptidase superfamily"/>
    <property type="match status" value="2"/>
</dbReference>
<dbReference type="AlphaFoldDB" id="A0A8D3D2S6"/>
<gene>
    <name evidence="18" type="primary">PEPD</name>
</gene>
<evidence type="ECO:0000256" key="8">
    <source>
        <dbReference type="ARBA" id="ARBA00023211"/>
    </source>
</evidence>
<dbReference type="GO" id="GO:0030145">
    <property type="term" value="F:manganese ion binding"/>
    <property type="evidence" value="ECO:0007669"/>
    <property type="project" value="InterPro"/>
</dbReference>
<reference evidence="18" key="1">
    <citation type="submission" date="2023-05" db="EMBL/GenBank/DDBJ databases">
        <title>High-quality long-read genome of Scophthalmus maximus.</title>
        <authorList>
            <person name="Lien S."/>
            <person name="Martinez P."/>
        </authorList>
    </citation>
    <scope>NUCLEOTIDE SEQUENCE [LARGE SCALE GENOMIC DNA]</scope>
</reference>
<dbReference type="FunFam" id="3.90.230.10:FF:000002">
    <property type="entry name" value="Xaa-Pro aminopeptidase 3"/>
    <property type="match status" value="1"/>
</dbReference>
<dbReference type="GO" id="GO:0070006">
    <property type="term" value="F:metalloaminopeptidase activity"/>
    <property type="evidence" value="ECO:0007669"/>
    <property type="project" value="InterPro"/>
</dbReference>
<dbReference type="InterPro" id="IPR029149">
    <property type="entry name" value="Creatin/AminoP/Spt16_N"/>
</dbReference>
<dbReference type="InterPro" id="IPR000994">
    <property type="entry name" value="Pept_M24"/>
</dbReference>
<dbReference type="GO" id="GO:0102009">
    <property type="term" value="F:proline dipeptidase activity"/>
    <property type="evidence" value="ECO:0007669"/>
    <property type="project" value="UniProtKB-EC"/>
</dbReference>
<dbReference type="GeneTree" id="ENSGT00940000153657"/>
<protein>
    <recommendedName>
        <fullName evidence="11">Xaa-Pro dipeptidase</fullName>
        <ecNumber evidence="10">3.4.13.9</ecNumber>
    </recommendedName>
    <alternativeName>
        <fullName evidence="14">Imidodipeptidase</fullName>
    </alternativeName>
    <alternativeName>
        <fullName evidence="12">Peptidase D</fullName>
    </alternativeName>
    <alternativeName>
        <fullName evidence="13">Proline dipeptidase</fullName>
    </alternativeName>
</protein>
<evidence type="ECO:0000256" key="6">
    <source>
        <dbReference type="ARBA" id="ARBA00022997"/>
    </source>
</evidence>
<comment type="similarity">
    <text evidence="9">Belongs to the peptidase M24B family. Eukaryotic-type prolidase subfamily.</text>
</comment>
<dbReference type="Pfam" id="PF00557">
    <property type="entry name" value="Peptidase_M24"/>
    <property type="match status" value="2"/>
</dbReference>
<keyword evidence="3" id="KW-0645">Protease</keyword>
<evidence type="ECO:0000256" key="15">
    <source>
        <dbReference type="ARBA" id="ARBA00048994"/>
    </source>
</evidence>
<comment type="subunit">
    <text evidence="2">Homodimer.</text>
</comment>
<keyword evidence="4 16" id="KW-0479">Metal-binding</keyword>
<evidence type="ECO:0000256" key="7">
    <source>
        <dbReference type="ARBA" id="ARBA00023049"/>
    </source>
</evidence>
<dbReference type="Pfam" id="PF05195">
    <property type="entry name" value="AMP_N"/>
    <property type="match status" value="1"/>
</dbReference>
<keyword evidence="6" id="KW-0224">Dipeptidase</keyword>
<comment type="cofactor">
    <cofactor evidence="1">
        <name>Mn(2+)</name>
        <dbReference type="ChEBI" id="CHEBI:29035"/>
    </cofactor>
</comment>
<evidence type="ECO:0000313" key="19">
    <source>
        <dbReference type="Proteomes" id="UP000694558"/>
    </source>
</evidence>
<evidence type="ECO:0000256" key="3">
    <source>
        <dbReference type="ARBA" id="ARBA00022670"/>
    </source>
</evidence>
<sequence length="821" mass="91668">MGEIFKKEHFKEKYAVDEVQYTCDIVDALSNLRPAVLLTLRGQNTDSGSICREASFEGISGFQVNNTLLHPVIVECRLIKTDMELEVLRYTNRVSSEAHKMAANDNSINDGEMCLFDMGGEYYCYTSNITCFFPANGKFTPDQRAVYEAVLKSCKTVMAAIKPGVKWTDMHRLADQVYLEELVKIGILKGSMEDMMKVHLGSVFMPHGLGHMLGLDVHDIGGYPEGLERIDEPGLRSLLMGRLVQERMVLTVEPGIYFINHLLDQALPNSSQSCFINNQVLARFRGFGGVRIEENIAVTADGIELLTGVPCTVEEIEAFMADCKNLQPRHQQPVFWLGNDTLRVSAALFAENRQRLCKGLKAKDGVVPKSVVVLQGGEQKQRYCTDTDLLFRQESFFHWAFGVTEADCYGAIDVDSGKSILFVPKLPESYATWMGEIFKKEHFKEKYAVDEVQYTCDIVDALSNLKPAVLLTLRGQNTDSGSTCREASFEGISGFQVNNTLLHPVIVECRLIKTDMELEVLRYTNRVSSEAHKMIMKHVKPGQKEYEMESLFQHYCYTKGGMRHTSYTCICGTGHNSSVLHYGHAGAPNDKLISDGDMCLFDMGGEYYCYSSDITCSFPANGKFTPDQRAVYEAVLKSSRTVMAAIEPGVKWTDMHRMADKVHLEELVKIGILNGSVEDMMKVHLGSVFMPHGLGHLLGIDVHDVGGYPEGVERIDEPGLKSLRMGRLVRERMVLTVEPGIYFINHLLDQALANSSQSCFINNQVLARFRGFGGVRIEDDIAVTADGIELLTCVPRTVEEIEAFMADSAKTFSPVVSSERL</sequence>
<accession>A0A8D3D2S6</accession>
<evidence type="ECO:0000256" key="1">
    <source>
        <dbReference type="ARBA" id="ARBA00001936"/>
    </source>
</evidence>
<evidence type="ECO:0000256" key="5">
    <source>
        <dbReference type="ARBA" id="ARBA00022801"/>
    </source>
</evidence>
<name>A0A8D3D2S6_SCOMX</name>
<evidence type="ECO:0000256" key="4">
    <source>
        <dbReference type="ARBA" id="ARBA00022723"/>
    </source>
</evidence>
<dbReference type="SMART" id="SM01011">
    <property type="entry name" value="AMP_N"/>
    <property type="match status" value="1"/>
</dbReference>
<dbReference type="Ensembl" id="ENSSMAT00000054771.1">
    <property type="protein sequence ID" value="ENSSMAP00000053834.1"/>
    <property type="gene ID" value="ENSSMAG00000009882.2"/>
</dbReference>
<dbReference type="GO" id="GO:0006508">
    <property type="term" value="P:proteolysis"/>
    <property type="evidence" value="ECO:0007669"/>
    <property type="project" value="UniProtKB-KW"/>
</dbReference>
<evidence type="ECO:0000313" key="18">
    <source>
        <dbReference type="Ensembl" id="ENSSMAP00000053834.1"/>
    </source>
</evidence>
<keyword evidence="8" id="KW-0464">Manganese</keyword>
<evidence type="ECO:0000259" key="17">
    <source>
        <dbReference type="SMART" id="SM01011"/>
    </source>
</evidence>
<dbReference type="SUPFAM" id="SSF55920">
    <property type="entry name" value="Creatinase/aminopeptidase"/>
    <property type="match status" value="2"/>
</dbReference>
<reference evidence="18" key="2">
    <citation type="submission" date="2025-08" db="UniProtKB">
        <authorList>
            <consortium name="Ensembl"/>
        </authorList>
    </citation>
    <scope>IDENTIFICATION</scope>
</reference>
<keyword evidence="5" id="KW-0378">Hydrolase</keyword>
<dbReference type="PROSITE" id="PS00491">
    <property type="entry name" value="PROLINE_PEPTIDASE"/>
    <property type="match status" value="2"/>
</dbReference>
<evidence type="ECO:0000256" key="12">
    <source>
        <dbReference type="ARBA" id="ARBA00044252"/>
    </source>
</evidence>
<feature type="domain" description="Aminopeptidase P N-terminal" evidence="17">
    <location>
        <begin position="344"/>
        <end position="481"/>
    </location>
</feature>
<evidence type="ECO:0000256" key="14">
    <source>
        <dbReference type="ARBA" id="ARBA00044351"/>
    </source>
</evidence>
<dbReference type="PANTHER" id="PTHR48480:SF2">
    <property type="entry name" value="PEPTIDASE D"/>
    <property type="match status" value="1"/>
</dbReference>
<evidence type="ECO:0000256" key="11">
    <source>
        <dbReference type="ARBA" id="ARBA00044141"/>
    </source>
</evidence>
<comment type="catalytic activity">
    <reaction evidence="15">
        <text>Xaa-L-Pro dipeptide + H2O = an L-alpha-amino acid + L-proline</text>
        <dbReference type="Rhea" id="RHEA:76407"/>
        <dbReference type="ChEBI" id="CHEBI:15377"/>
        <dbReference type="ChEBI" id="CHEBI:59869"/>
        <dbReference type="ChEBI" id="CHEBI:60039"/>
        <dbReference type="ChEBI" id="CHEBI:195196"/>
        <dbReference type="EC" id="3.4.13.9"/>
    </reaction>
</comment>
<proteinExistence type="inferred from homology"/>
<dbReference type="EC" id="3.4.13.9" evidence="10"/>
<evidence type="ECO:0000256" key="10">
    <source>
        <dbReference type="ARBA" id="ARBA00044051"/>
    </source>
</evidence>
<dbReference type="InterPro" id="IPR036005">
    <property type="entry name" value="Creatinase/aminopeptidase-like"/>
</dbReference>
<evidence type="ECO:0000256" key="13">
    <source>
        <dbReference type="ARBA" id="ARBA00044284"/>
    </source>
</evidence>
<dbReference type="InterPro" id="IPR007865">
    <property type="entry name" value="Aminopep_P_N"/>
</dbReference>
<dbReference type="InterPro" id="IPR052433">
    <property type="entry name" value="X-Pro_dipept-like"/>
</dbReference>
<dbReference type="SUPFAM" id="SSF53092">
    <property type="entry name" value="Creatinase/prolidase N-terminal domain"/>
    <property type="match status" value="1"/>
</dbReference>
<evidence type="ECO:0000256" key="16">
    <source>
        <dbReference type="RuleBase" id="RU000590"/>
    </source>
</evidence>
<keyword evidence="7" id="KW-0482">Metalloprotease</keyword>
<dbReference type="CDD" id="cd01087">
    <property type="entry name" value="Prolidase"/>
    <property type="match status" value="2"/>
</dbReference>
<evidence type="ECO:0000256" key="2">
    <source>
        <dbReference type="ARBA" id="ARBA00011738"/>
    </source>
</evidence>
<dbReference type="Gene3D" id="3.40.350.10">
    <property type="entry name" value="Creatinase/prolidase N-terminal domain"/>
    <property type="match status" value="2"/>
</dbReference>
<dbReference type="InterPro" id="IPR001131">
    <property type="entry name" value="Peptidase_M24B_aminopep-P_CS"/>
</dbReference>
<dbReference type="PANTHER" id="PTHR48480">
    <property type="match status" value="1"/>
</dbReference>
<evidence type="ECO:0000256" key="9">
    <source>
        <dbReference type="ARBA" id="ARBA00043990"/>
    </source>
</evidence>
<dbReference type="Proteomes" id="UP000694558">
    <property type="component" value="Chromosome 5"/>
</dbReference>
<organism evidence="18 19">
    <name type="scientific">Scophthalmus maximus</name>
    <name type="common">Turbot</name>
    <name type="synonym">Psetta maxima</name>
    <dbReference type="NCBI Taxonomy" id="52904"/>
    <lineage>
        <taxon>Eukaryota</taxon>
        <taxon>Metazoa</taxon>
        <taxon>Chordata</taxon>
        <taxon>Craniata</taxon>
        <taxon>Vertebrata</taxon>
        <taxon>Euteleostomi</taxon>
        <taxon>Actinopterygii</taxon>
        <taxon>Neopterygii</taxon>
        <taxon>Teleostei</taxon>
        <taxon>Neoteleostei</taxon>
        <taxon>Acanthomorphata</taxon>
        <taxon>Carangaria</taxon>
        <taxon>Pleuronectiformes</taxon>
        <taxon>Pleuronectoidei</taxon>
        <taxon>Scophthalmidae</taxon>
        <taxon>Scophthalmus</taxon>
    </lineage>
</organism>